<feature type="region of interest" description="Disordered" evidence="3">
    <location>
        <begin position="124"/>
        <end position="165"/>
    </location>
</feature>
<feature type="domain" description="HTH myb-type" evidence="5">
    <location>
        <begin position="8"/>
        <end position="57"/>
    </location>
</feature>
<accession>A0A118K6M5</accession>
<dbReference type="Proteomes" id="UP000243975">
    <property type="component" value="Unassembled WGS sequence"/>
</dbReference>
<dbReference type="PANTHER" id="PTHR47996">
    <property type="entry name" value="TRANSCRIPTION FACTOR DUO1"/>
    <property type="match status" value="1"/>
</dbReference>
<proteinExistence type="predicted"/>
<keyword evidence="2" id="KW-0539">Nucleus</keyword>
<feature type="domain" description="HTH myb-type" evidence="5">
    <location>
        <begin position="58"/>
        <end position="112"/>
    </location>
</feature>
<dbReference type="Gene3D" id="1.10.10.60">
    <property type="entry name" value="Homeodomain-like"/>
    <property type="match status" value="2"/>
</dbReference>
<keyword evidence="6" id="KW-0371">Homeobox</keyword>
<gene>
    <name evidence="6" type="ORF">Ccrd_010703</name>
</gene>
<dbReference type="PANTHER" id="PTHR47996:SF3">
    <property type="entry name" value="TRANSCRIPTION FACTOR DUO1"/>
    <property type="match status" value="1"/>
</dbReference>
<sequence length="165" mass="20119">MEQRIPIEIKKGPWKIEEDELLIKHVEEYGPRDWDIPLSKGHLQRMGKSCLQWLNNYQPNLKKGEFSEMEKQILFDLQGKYGNKWAKIAKYLLGRSVYHVKNVWYNHQTKMAPFYKGNTECLKFGLSPDEKKKKKERKRKKKKKKEKEEEEEEKEERRRIKRRKL</sequence>
<dbReference type="GO" id="GO:0003677">
    <property type="term" value="F:DNA binding"/>
    <property type="evidence" value="ECO:0007669"/>
    <property type="project" value="UniProtKB-KW"/>
</dbReference>
<evidence type="ECO:0000256" key="1">
    <source>
        <dbReference type="ARBA" id="ARBA00004123"/>
    </source>
</evidence>
<feature type="domain" description="Myb-like" evidence="4">
    <location>
        <begin position="6"/>
        <end position="50"/>
    </location>
</feature>
<protein>
    <submittedName>
        <fullName evidence="6">Homeodomain-like protein</fullName>
    </submittedName>
</protein>
<keyword evidence="7" id="KW-1185">Reference proteome</keyword>
<dbReference type="Gramene" id="KVI10893">
    <property type="protein sequence ID" value="KVI10893"/>
    <property type="gene ID" value="Ccrd_010703"/>
</dbReference>
<dbReference type="EMBL" id="LEKV01000985">
    <property type="protein sequence ID" value="KVI10893.1"/>
    <property type="molecule type" value="Genomic_DNA"/>
</dbReference>
<dbReference type="InterPro" id="IPR017930">
    <property type="entry name" value="Myb_dom"/>
</dbReference>
<comment type="caution">
    <text evidence="6">The sequence shown here is derived from an EMBL/GenBank/DDBJ whole genome shotgun (WGS) entry which is preliminary data.</text>
</comment>
<evidence type="ECO:0000256" key="2">
    <source>
        <dbReference type="ARBA" id="ARBA00023242"/>
    </source>
</evidence>
<dbReference type="SUPFAM" id="SSF46689">
    <property type="entry name" value="Homeodomain-like"/>
    <property type="match status" value="1"/>
</dbReference>
<feature type="domain" description="Myb-like" evidence="4">
    <location>
        <begin position="58"/>
        <end position="108"/>
    </location>
</feature>
<comment type="subcellular location">
    <subcellularLocation>
        <location evidence="1">Nucleus</location>
    </subcellularLocation>
</comment>
<dbReference type="SMART" id="SM00717">
    <property type="entry name" value="SANT"/>
    <property type="match status" value="2"/>
</dbReference>
<dbReference type="PROSITE" id="PS50090">
    <property type="entry name" value="MYB_LIKE"/>
    <property type="match status" value="2"/>
</dbReference>
<organism evidence="6 7">
    <name type="scientific">Cynara cardunculus var. scolymus</name>
    <name type="common">Globe artichoke</name>
    <name type="synonym">Cynara scolymus</name>
    <dbReference type="NCBI Taxonomy" id="59895"/>
    <lineage>
        <taxon>Eukaryota</taxon>
        <taxon>Viridiplantae</taxon>
        <taxon>Streptophyta</taxon>
        <taxon>Embryophyta</taxon>
        <taxon>Tracheophyta</taxon>
        <taxon>Spermatophyta</taxon>
        <taxon>Magnoliopsida</taxon>
        <taxon>eudicotyledons</taxon>
        <taxon>Gunneridae</taxon>
        <taxon>Pentapetalae</taxon>
        <taxon>asterids</taxon>
        <taxon>campanulids</taxon>
        <taxon>Asterales</taxon>
        <taxon>Asteraceae</taxon>
        <taxon>Carduoideae</taxon>
        <taxon>Cardueae</taxon>
        <taxon>Carduinae</taxon>
        <taxon>Cynara</taxon>
    </lineage>
</organism>
<evidence type="ECO:0000313" key="7">
    <source>
        <dbReference type="Proteomes" id="UP000243975"/>
    </source>
</evidence>
<dbReference type="InterPro" id="IPR009057">
    <property type="entry name" value="Homeodomain-like_sf"/>
</dbReference>
<name>A0A118K6M5_CYNCS</name>
<evidence type="ECO:0000259" key="5">
    <source>
        <dbReference type="PROSITE" id="PS51294"/>
    </source>
</evidence>
<dbReference type="PROSITE" id="PS51294">
    <property type="entry name" value="HTH_MYB"/>
    <property type="match status" value="2"/>
</dbReference>
<dbReference type="Pfam" id="PF00249">
    <property type="entry name" value="Myb_DNA-binding"/>
    <property type="match status" value="2"/>
</dbReference>
<reference evidence="6 7" key="1">
    <citation type="journal article" date="2016" name="Sci. Rep.">
        <title>The genome sequence of the outbreeding globe artichoke constructed de novo incorporating a phase-aware low-pass sequencing strategy of F1 progeny.</title>
        <authorList>
            <person name="Scaglione D."/>
            <person name="Reyes-Chin-Wo S."/>
            <person name="Acquadro A."/>
            <person name="Froenicke L."/>
            <person name="Portis E."/>
            <person name="Beitel C."/>
            <person name="Tirone M."/>
            <person name="Mauro R."/>
            <person name="Lo Monaco A."/>
            <person name="Mauromicale G."/>
            <person name="Faccioli P."/>
            <person name="Cattivelli L."/>
            <person name="Rieseberg L."/>
            <person name="Michelmore R."/>
            <person name="Lanteri S."/>
        </authorList>
    </citation>
    <scope>NUCLEOTIDE SEQUENCE [LARGE SCALE GENOMIC DNA]</scope>
    <source>
        <strain evidence="6">2C</strain>
    </source>
</reference>
<evidence type="ECO:0000259" key="4">
    <source>
        <dbReference type="PROSITE" id="PS50090"/>
    </source>
</evidence>
<evidence type="ECO:0000256" key="3">
    <source>
        <dbReference type="SAM" id="MobiDB-lite"/>
    </source>
</evidence>
<feature type="compositionally biased region" description="Basic residues" evidence="3">
    <location>
        <begin position="132"/>
        <end position="145"/>
    </location>
</feature>
<dbReference type="STRING" id="59895.A0A118K6M5"/>
<dbReference type="OMA" id="EEDQTIM"/>
<dbReference type="AlphaFoldDB" id="A0A118K6M5"/>
<evidence type="ECO:0000313" key="6">
    <source>
        <dbReference type="EMBL" id="KVI10893.1"/>
    </source>
</evidence>
<keyword evidence="6" id="KW-0238">DNA-binding</keyword>
<dbReference type="GO" id="GO:0005634">
    <property type="term" value="C:nucleus"/>
    <property type="evidence" value="ECO:0007669"/>
    <property type="project" value="UniProtKB-SubCell"/>
</dbReference>
<dbReference type="InterPro" id="IPR001005">
    <property type="entry name" value="SANT/Myb"/>
</dbReference>
<dbReference type="CDD" id="cd00167">
    <property type="entry name" value="SANT"/>
    <property type="match status" value="2"/>
</dbReference>
<dbReference type="InterPro" id="IPR053106">
    <property type="entry name" value="Plant_Male-Germline_Reg_TFs"/>
</dbReference>